<evidence type="ECO:0000256" key="5">
    <source>
        <dbReference type="ARBA" id="ARBA00022692"/>
    </source>
</evidence>
<dbReference type="GO" id="GO:0071972">
    <property type="term" value="F:peptidoglycan L,D-transpeptidase activity"/>
    <property type="evidence" value="ECO:0007669"/>
    <property type="project" value="TreeGrafter"/>
</dbReference>
<keyword evidence="9 12" id="KW-0472">Membrane</keyword>
<dbReference type="EMBL" id="WMQE01000016">
    <property type="protein sequence ID" value="MTK21428.1"/>
    <property type="molecule type" value="Genomic_DNA"/>
</dbReference>
<evidence type="ECO:0000256" key="12">
    <source>
        <dbReference type="SAM" id="Phobius"/>
    </source>
</evidence>
<feature type="region of interest" description="Disordered" evidence="11">
    <location>
        <begin position="700"/>
        <end position="741"/>
    </location>
</feature>
<keyword evidence="4" id="KW-1003">Cell membrane</keyword>
<keyword evidence="10" id="KW-0961">Cell wall biogenesis/degradation</keyword>
<dbReference type="GO" id="GO:0008360">
    <property type="term" value="P:regulation of cell shape"/>
    <property type="evidence" value="ECO:0007669"/>
    <property type="project" value="UniProtKB-KW"/>
</dbReference>
<feature type="compositionally biased region" description="Polar residues" evidence="11">
    <location>
        <begin position="726"/>
        <end position="741"/>
    </location>
</feature>
<dbReference type="OrthoDB" id="9770103at2"/>
<dbReference type="GO" id="GO:0005886">
    <property type="term" value="C:plasma membrane"/>
    <property type="evidence" value="ECO:0007669"/>
    <property type="project" value="UniProtKB-SubCell"/>
</dbReference>
<dbReference type="Pfam" id="PF03717">
    <property type="entry name" value="PBP_dimer"/>
    <property type="match status" value="1"/>
</dbReference>
<evidence type="ECO:0000313" key="15">
    <source>
        <dbReference type="EMBL" id="MTK21428.1"/>
    </source>
</evidence>
<feature type="transmembrane region" description="Helical" evidence="12">
    <location>
        <begin position="20"/>
        <end position="43"/>
    </location>
</feature>
<dbReference type="Proteomes" id="UP000487649">
    <property type="component" value="Unassembled WGS sequence"/>
</dbReference>
<proteinExistence type="inferred from homology"/>
<feature type="domain" description="Penicillin-binding protein transpeptidase" evidence="13">
    <location>
        <begin position="349"/>
        <end position="678"/>
    </location>
</feature>
<keyword evidence="7" id="KW-0573">Peptidoglycan synthesis</keyword>
<evidence type="ECO:0000256" key="8">
    <source>
        <dbReference type="ARBA" id="ARBA00022989"/>
    </source>
</evidence>
<dbReference type="GO" id="GO:0008658">
    <property type="term" value="F:penicillin binding"/>
    <property type="evidence" value="ECO:0007669"/>
    <property type="project" value="InterPro"/>
</dbReference>
<dbReference type="SUPFAM" id="SSF56601">
    <property type="entry name" value="beta-lactamase/transpeptidase-like"/>
    <property type="match status" value="1"/>
</dbReference>
<evidence type="ECO:0000256" key="1">
    <source>
        <dbReference type="ARBA" id="ARBA00004167"/>
    </source>
</evidence>
<evidence type="ECO:0000256" key="7">
    <source>
        <dbReference type="ARBA" id="ARBA00022984"/>
    </source>
</evidence>
<comment type="subcellular location">
    <subcellularLocation>
        <location evidence="2">Cell membrane</location>
    </subcellularLocation>
    <subcellularLocation>
        <location evidence="1">Membrane</location>
        <topology evidence="1">Single-pass membrane protein</topology>
    </subcellularLocation>
</comment>
<evidence type="ECO:0000256" key="3">
    <source>
        <dbReference type="ARBA" id="ARBA00007171"/>
    </source>
</evidence>
<comment type="caution">
    <text evidence="15">The sequence shown here is derived from an EMBL/GenBank/DDBJ whole genome shotgun (WGS) entry which is preliminary data.</text>
</comment>
<evidence type="ECO:0000256" key="11">
    <source>
        <dbReference type="SAM" id="MobiDB-lite"/>
    </source>
</evidence>
<evidence type="ECO:0000259" key="14">
    <source>
        <dbReference type="Pfam" id="PF03717"/>
    </source>
</evidence>
<dbReference type="GO" id="GO:0071555">
    <property type="term" value="P:cell wall organization"/>
    <property type="evidence" value="ECO:0007669"/>
    <property type="project" value="UniProtKB-KW"/>
</dbReference>
<feature type="compositionally biased region" description="Polar residues" evidence="11">
    <location>
        <begin position="700"/>
        <end position="709"/>
    </location>
</feature>
<dbReference type="GO" id="GO:0009252">
    <property type="term" value="P:peptidoglycan biosynthetic process"/>
    <property type="evidence" value="ECO:0007669"/>
    <property type="project" value="UniProtKB-KW"/>
</dbReference>
<evidence type="ECO:0000259" key="13">
    <source>
        <dbReference type="Pfam" id="PF00905"/>
    </source>
</evidence>
<feature type="domain" description="Penicillin-binding protein dimerisation" evidence="14">
    <location>
        <begin position="68"/>
        <end position="291"/>
    </location>
</feature>
<accession>A0A6A8SDM8</accession>
<dbReference type="AlphaFoldDB" id="A0A6A8SDM8"/>
<dbReference type="RefSeq" id="WP_006785800.1">
    <property type="nucleotide sequence ID" value="NZ_JAQMIV010000005.1"/>
</dbReference>
<protein>
    <submittedName>
        <fullName evidence="15">Penicillin-binding protein 2</fullName>
    </submittedName>
</protein>
<evidence type="ECO:0000256" key="6">
    <source>
        <dbReference type="ARBA" id="ARBA00022960"/>
    </source>
</evidence>
<dbReference type="Gene3D" id="3.90.1310.10">
    <property type="entry name" value="Penicillin-binding protein 2a (Domain 2)"/>
    <property type="match status" value="1"/>
</dbReference>
<evidence type="ECO:0000256" key="4">
    <source>
        <dbReference type="ARBA" id="ARBA00022475"/>
    </source>
</evidence>
<comment type="similarity">
    <text evidence="3">Belongs to the transpeptidase family.</text>
</comment>
<dbReference type="PANTHER" id="PTHR30627:SF2">
    <property type="entry name" value="PEPTIDOGLYCAN D,D-TRANSPEPTIDASE MRDA"/>
    <property type="match status" value="1"/>
</dbReference>
<evidence type="ECO:0000256" key="2">
    <source>
        <dbReference type="ARBA" id="ARBA00004236"/>
    </source>
</evidence>
<dbReference type="InterPro" id="IPR001460">
    <property type="entry name" value="PCN-bd_Tpept"/>
</dbReference>
<dbReference type="Pfam" id="PF00905">
    <property type="entry name" value="Transpeptidase"/>
    <property type="match status" value="1"/>
</dbReference>
<dbReference type="Gene3D" id="1.10.10.1230">
    <property type="entry name" value="Penicillin-binding protein, N-terminal non-catalytic domain, head sub-domain"/>
    <property type="match status" value="1"/>
</dbReference>
<evidence type="ECO:0000256" key="9">
    <source>
        <dbReference type="ARBA" id="ARBA00023136"/>
    </source>
</evidence>
<sequence length="741" mass="83301">MEFRKVRHMVDKILKLIKSLVFRIHILKIVSIVLFLVICFRLYSIQVTYSPDYTNYIERSTTVELQKNVPRGVIYDRNFDVLVDNEAVNTITYQLYSDVSKSQMKDIASQLANLIEVDFSKLTSRDLKDLYLEVFKEEANELVTAKEIKELDDNEIYQLQLSRITDEMLEKLSDHDKETQAIYINMNKGTNLTSNIIKKGATQDEIAIVSEHLESLPGVNTDVDWDRTYPSVAGISPIYGRVSSYEQGLPANLSGYYKAHDYQSNDRVGLSQLELYYEALLRGSKSQYVLKNENEVSNYQEIYEGQRGYELVLSLDAELQAALNKIVEDELIAAKTNRPVATQYLREAYVVMLNPNTGEVLSMTGKVIEYNEETKQYEIYDNSLGTIQNAFTMGSVVKGASLLAGYHYGVTDINQYITDGPLSFKGGLIKKSWKTLGYINDSDALKFSSNVYFMLQTIRLGGGTYVPGGPLVLDVSAFDQYREFFNQFGLGVSTGIDLPNESIGLIETNKTSGKLLDFSIGQADIYTTMQLAQYVSTIATSGRRYAPQIVKDVYLPSNEEVDGKQLVKSFEPKLLNIVQMDQKYYDRVHEGFKRALQESGGTGYSVFYKADFNPAGKTGTAQEYLRDTETGRYVKDENGDFIEVYNRTLIAYAPADNPEVAIAVVIPQAELPTQSDAASLNIGYEALKAYFDLNKQRIQTTPTPQNQDSIPVGETEGGAETDQVEETPTQDQPSTPNISED</sequence>
<dbReference type="InterPro" id="IPR036138">
    <property type="entry name" value="PBP_dimer_sf"/>
</dbReference>
<dbReference type="SUPFAM" id="SSF56519">
    <property type="entry name" value="Penicillin binding protein dimerisation domain"/>
    <property type="match status" value="1"/>
</dbReference>
<gene>
    <name evidence="15" type="ORF">GMA92_08340</name>
</gene>
<dbReference type="InterPro" id="IPR012338">
    <property type="entry name" value="Beta-lactam/transpept-like"/>
</dbReference>
<dbReference type="InterPro" id="IPR050515">
    <property type="entry name" value="Beta-lactam/transpept"/>
</dbReference>
<keyword evidence="8 12" id="KW-1133">Transmembrane helix</keyword>
<dbReference type="PANTHER" id="PTHR30627">
    <property type="entry name" value="PEPTIDOGLYCAN D,D-TRANSPEPTIDASE"/>
    <property type="match status" value="1"/>
</dbReference>
<reference evidence="15 16" key="1">
    <citation type="journal article" date="2019" name="Nat. Med.">
        <title>A library of human gut bacterial isolates paired with longitudinal multiomics data enables mechanistic microbiome research.</title>
        <authorList>
            <person name="Poyet M."/>
            <person name="Groussin M."/>
            <person name="Gibbons S.M."/>
            <person name="Avila-Pacheco J."/>
            <person name="Jiang X."/>
            <person name="Kearney S.M."/>
            <person name="Perrotta A.R."/>
            <person name="Berdy B."/>
            <person name="Zhao S."/>
            <person name="Lieberman T.D."/>
            <person name="Swanson P.K."/>
            <person name="Smith M."/>
            <person name="Roesemann S."/>
            <person name="Alexander J.E."/>
            <person name="Rich S.A."/>
            <person name="Livny J."/>
            <person name="Vlamakis H."/>
            <person name="Clish C."/>
            <person name="Bullock K."/>
            <person name="Deik A."/>
            <person name="Scott J."/>
            <person name="Pierce K.A."/>
            <person name="Xavier R.J."/>
            <person name="Alm E.J."/>
        </authorList>
    </citation>
    <scope>NUCLEOTIDE SEQUENCE [LARGE SCALE GENOMIC DNA]</scope>
    <source>
        <strain evidence="15 16">BIOML-A198</strain>
    </source>
</reference>
<dbReference type="Gene3D" id="3.40.710.10">
    <property type="entry name" value="DD-peptidase/beta-lactamase superfamily"/>
    <property type="match status" value="1"/>
</dbReference>
<dbReference type="InterPro" id="IPR005311">
    <property type="entry name" value="PBP_dimer"/>
</dbReference>
<evidence type="ECO:0000313" key="16">
    <source>
        <dbReference type="Proteomes" id="UP000487649"/>
    </source>
</evidence>
<organism evidence="15 16">
    <name type="scientific">Turicibacter sanguinis</name>
    <dbReference type="NCBI Taxonomy" id="154288"/>
    <lineage>
        <taxon>Bacteria</taxon>
        <taxon>Bacillati</taxon>
        <taxon>Bacillota</taxon>
        <taxon>Erysipelotrichia</taxon>
        <taxon>Erysipelotrichales</taxon>
        <taxon>Turicibacteraceae</taxon>
        <taxon>Turicibacter</taxon>
    </lineage>
</organism>
<keyword evidence="5 12" id="KW-0812">Transmembrane</keyword>
<evidence type="ECO:0000256" key="10">
    <source>
        <dbReference type="ARBA" id="ARBA00023316"/>
    </source>
</evidence>
<name>A0A6A8SDM8_9FIRM</name>
<keyword evidence="6" id="KW-0133">Cell shape</keyword>